<dbReference type="InterPro" id="IPR029026">
    <property type="entry name" value="tRNA_m1G_MTases_N"/>
</dbReference>
<reference evidence="6 7" key="1">
    <citation type="submission" date="2019-08" db="EMBL/GenBank/DDBJ databases">
        <title>In-depth cultivation of the pig gut microbiome towards novel bacterial diversity and tailored functional studies.</title>
        <authorList>
            <person name="Wylensek D."/>
            <person name="Hitch T.C.A."/>
            <person name="Clavel T."/>
        </authorList>
    </citation>
    <scope>NUCLEOTIDE SEQUENCE [LARGE SCALE GENOMIC DNA]</scope>
    <source>
        <strain evidence="6 7">WCA-MUC-591-APC-4B</strain>
    </source>
</reference>
<dbReference type="Proteomes" id="UP000469424">
    <property type="component" value="Unassembled WGS sequence"/>
</dbReference>
<dbReference type="PANTHER" id="PTHR43191:SF2">
    <property type="entry name" value="RRNA METHYLTRANSFERASE 3, MITOCHONDRIAL"/>
    <property type="match status" value="1"/>
</dbReference>
<dbReference type="InterPro" id="IPR053888">
    <property type="entry name" value="MRM3-like_sub_bind"/>
</dbReference>
<dbReference type="Gene3D" id="3.30.1330.30">
    <property type="match status" value="1"/>
</dbReference>
<dbReference type="SUPFAM" id="SSF75217">
    <property type="entry name" value="alpha/beta knot"/>
    <property type="match status" value="1"/>
</dbReference>
<protein>
    <submittedName>
        <fullName evidence="6">RNA methyltransferase</fullName>
    </submittedName>
</protein>
<comment type="caution">
    <text evidence="6">The sequence shown here is derived from an EMBL/GenBank/DDBJ whole genome shotgun (WGS) entry which is preliminary data.</text>
</comment>
<evidence type="ECO:0000256" key="3">
    <source>
        <dbReference type="ARBA" id="ARBA00022679"/>
    </source>
</evidence>
<evidence type="ECO:0000259" key="5">
    <source>
        <dbReference type="Pfam" id="PF22435"/>
    </source>
</evidence>
<dbReference type="InterPro" id="IPR051259">
    <property type="entry name" value="rRNA_Methyltransferase"/>
</dbReference>
<dbReference type="PANTHER" id="PTHR43191">
    <property type="entry name" value="RRNA METHYLTRANSFERASE 3"/>
    <property type="match status" value="1"/>
</dbReference>
<dbReference type="Gene3D" id="3.40.1280.10">
    <property type="match status" value="1"/>
</dbReference>
<comment type="similarity">
    <text evidence="1">Belongs to the class IV-like SAM-binding methyltransferase superfamily. RNA methyltransferase TrmH family.</text>
</comment>
<keyword evidence="7" id="KW-1185">Reference proteome</keyword>
<keyword evidence="3 6" id="KW-0808">Transferase</keyword>
<dbReference type="AlphaFoldDB" id="A0A6N7XLU1"/>
<feature type="domain" description="tRNA/rRNA methyltransferase SpoU type" evidence="4">
    <location>
        <begin position="118"/>
        <end position="257"/>
    </location>
</feature>
<sequence>MSEVICSEKNPLIKRIRKLQQKKKRDASGQMIIEGSNLIREAVQKGICMDALLISDIYPSEPWMEELSTRGVRVERVDAFLFEKITDARNGVGLLAIVDRPVVDESQFENCFRPGSNCVVLDRLQDPGNIGTIIRTAVAAGYDAIVTMKGTGDVYSPKVLRATAGMIFDVPIVPLSDRRELVKLAHDYGKRIAVTTPDGGIPYYDCDLRQDVFLVIGNEGNGIGDELIEASDIRVTLPMYGGIESLNAAVSAGILMYERVRNI</sequence>
<dbReference type="GO" id="GO:0003723">
    <property type="term" value="F:RNA binding"/>
    <property type="evidence" value="ECO:0007669"/>
    <property type="project" value="InterPro"/>
</dbReference>
<feature type="domain" description="MRM3-like substrate binding" evidence="5">
    <location>
        <begin position="10"/>
        <end position="96"/>
    </location>
</feature>
<dbReference type="Pfam" id="PF22435">
    <property type="entry name" value="MRM3-like_sub_bind"/>
    <property type="match status" value="1"/>
</dbReference>
<accession>A0A6N7XLU1</accession>
<dbReference type="InterPro" id="IPR029028">
    <property type="entry name" value="Alpha/beta_knot_MTases"/>
</dbReference>
<evidence type="ECO:0000313" key="7">
    <source>
        <dbReference type="Proteomes" id="UP000469424"/>
    </source>
</evidence>
<dbReference type="InterPro" id="IPR001537">
    <property type="entry name" value="SpoU_MeTrfase"/>
</dbReference>
<proteinExistence type="inferred from homology"/>
<evidence type="ECO:0000256" key="2">
    <source>
        <dbReference type="ARBA" id="ARBA00022603"/>
    </source>
</evidence>
<gene>
    <name evidence="6" type="ORF">FYJ65_04215</name>
</gene>
<dbReference type="RefSeq" id="WP_154554117.1">
    <property type="nucleotide sequence ID" value="NZ_VUNA01000006.1"/>
</dbReference>
<evidence type="ECO:0000256" key="1">
    <source>
        <dbReference type="ARBA" id="ARBA00007228"/>
    </source>
</evidence>
<dbReference type="CDD" id="cd18095">
    <property type="entry name" value="SpoU-like_rRNA-MTase"/>
    <property type="match status" value="1"/>
</dbReference>
<organism evidence="6 7">
    <name type="scientific">Mogibacterium kristiansenii</name>
    <dbReference type="NCBI Taxonomy" id="2606708"/>
    <lineage>
        <taxon>Bacteria</taxon>
        <taxon>Bacillati</taxon>
        <taxon>Bacillota</taxon>
        <taxon>Clostridia</taxon>
        <taxon>Peptostreptococcales</taxon>
        <taxon>Anaerovoracaceae</taxon>
        <taxon>Mogibacterium</taxon>
    </lineage>
</organism>
<dbReference type="InterPro" id="IPR029064">
    <property type="entry name" value="Ribosomal_eL30-like_sf"/>
</dbReference>
<keyword evidence="2 6" id="KW-0489">Methyltransferase</keyword>
<evidence type="ECO:0000259" key="4">
    <source>
        <dbReference type="Pfam" id="PF00588"/>
    </source>
</evidence>
<dbReference type="EMBL" id="VUNA01000006">
    <property type="protein sequence ID" value="MST70551.1"/>
    <property type="molecule type" value="Genomic_DNA"/>
</dbReference>
<dbReference type="SUPFAM" id="SSF55315">
    <property type="entry name" value="L30e-like"/>
    <property type="match status" value="1"/>
</dbReference>
<dbReference type="GO" id="GO:0032259">
    <property type="term" value="P:methylation"/>
    <property type="evidence" value="ECO:0007669"/>
    <property type="project" value="UniProtKB-KW"/>
</dbReference>
<evidence type="ECO:0000313" key="6">
    <source>
        <dbReference type="EMBL" id="MST70551.1"/>
    </source>
</evidence>
<name>A0A6N7XLU1_9FIRM</name>
<dbReference type="Pfam" id="PF00588">
    <property type="entry name" value="SpoU_methylase"/>
    <property type="match status" value="1"/>
</dbReference>
<dbReference type="GO" id="GO:0008173">
    <property type="term" value="F:RNA methyltransferase activity"/>
    <property type="evidence" value="ECO:0007669"/>
    <property type="project" value="InterPro"/>
</dbReference>
<dbReference type="GO" id="GO:0006396">
    <property type="term" value="P:RNA processing"/>
    <property type="evidence" value="ECO:0007669"/>
    <property type="project" value="InterPro"/>
</dbReference>